<organism evidence="3">
    <name type="scientific">Pelagomonas calceolata</name>
    <dbReference type="NCBI Taxonomy" id="35677"/>
    <lineage>
        <taxon>Eukaryota</taxon>
        <taxon>Sar</taxon>
        <taxon>Stramenopiles</taxon>
        <taxon>Ochrophyta</taxon>
        <taxon>Pelagophyceae</taxon>
        <taxon>Pelagomonadales</taxon>
        <taxon>Pelagomonadaceae</taxon>
        <taxon>Pelagomonas</taxon>
    </lineage>
</organism>
<dbReference type="SUPFAM" id="SSF53335">
    <property type="entry name" value="S-adenosyl-L-methionine-dependent methyltransferases"/>
    <property type="match status" value="1"/>
</dbReference>
<keyword evidence="5" id="KW-1185">Reference proteome</keyword>
<dbReference type="Proteomes" id="UP000789595">
    <property type="component" value="Unassembled WGS sequence"/>
</dbReference>
<feature type="compositionally biased region" description="Basic residues" evidence="1">
    <location>
        <begin position="300"/>
        <end position="311"/>
    </location>
</feature>
<name>A0A7S4ECY6_9STRA</name>
<accession>A0A7S4ECY6</accession>
<gene>
    <name evidence="3" type="ORF">PCAL00307_LOCUS19754</name>
    <name evidence="4" type="ORF">PECAL_4P07380</name>
</gene>
<evidence type="ECO:0000313" key="3">
    <source>
        <dbReference type="EMBL" id="CAE0704306.1"/>
    </source>
</evidence>
<dbReference type="EMBL" id="CAKKNE010000004">
    <property type="protein sequence ID" value="CAH0373532.1"/>
    <property type="molecule type" value="Genomic_DNA"/>
</dbReference>
<evidence type="ECO:0008006" key="6">
    <source>
        <dbReference type="Google" id="ProtNLM"/>
    </source>
</evidence>
<reference evidence="3" key="1">
    <citation type="submission" date="2021-01" db="EMBL/GenBank/DDBJ databases">
        <authorList>
            <person name="Corre E."/>
            <person name="Pelletier E."/>
            <person name="Niang G."/>
            <person name="Scheremetjew M."/>
            <person name="Finn R."/>
            <person name="Kale V."/>
            <person name="Holt S."/>
            <person name="Cochrane G."/>
            <person name="Meng A."/>
            <person name="Brown T."/>
            <person name="Cohen L."/>
        </authorList>
    </citation>
    <scope>NUCLEOTIDE SEQUENCE</scope>
    <source>
        <strain evidence="3">CCMP1756</strain>
    </source>
</reference>
<reference evidence="4" key="2">
    <citation type="submission" date="2021-11" db="EMBL/GenBank/DDBJ databases">
        <authorList>
            <consortium name="Genoscope - CEA"/>
            <person name="William W."/>
        </authorList>
    </citation>
    <scope>NUCLEOTIDE SEQUENCE</scope>
</reference>
<keyword evidence="2" id="KW-0812">Transmembrane</keyword>
<proteinExistence type="predicted"/>
<evidence type="ECO:0000313" key="4">
    <source>
        <dbReference type="EMBL" id="CAH0373532.1"/>
    </source>
</evidence>
<sequence>MCPPPQTRNATAEIKKAPLPSRRRKDGLIRFAKDNTSQGGEDGILQAIYDCLGDGPRTVVDVGAWDGVHLSNTHSLLVPDASTWRGFLIEADASKCEKLRALHEPLGNVCVEAFVSCEDDARKLPAILGKHSCPWSVDLLSIDVDGVDYWLWRDFLESGRAAKVVVIEFNPSMPDDLHYVPPRADAQRHGASLAALCALGEAYDYFLVETTLFNAVFADAATRALLVERGLVPADASRYDLHETTMGTQLYQLYDGTLKVHGTKKLLWHRKPIDERKLQVLGEAERLFPFAPGGTSTEKKPRRPKRRKRRRSPETKPRAAPYAAYALAALFVASLVVHRRR</sequence>
<evidence type="ECO:0000313" key="5">
    <source>
        <dbReference type="Proteomes" id="UP000789595"/>
    </source>
</evidence>
<dbReference type="EMBL" id="HBIW01022901">
    <property type="protein sequence ID" value="CAE0704306.1"/>
    <property type="molecule type" value="Transcribed_RNA"/>
</dbReference>
<dbReference type="OrthoDB" id="288590at2759"/>
<evidence type="ECO:0000256" key="1">
    <source>
        <dbReference type="SAM" id="MobiDB-lite"/>
    </source>
</evidence>
<feature type="region of interest" description="Disordered" evidence="1">
    <location>
        <begin position="289"/>
        <end position="318"/>
    </location>
</feature>
<feature type="transmembrane region" description="Helical" evidence="2">
    <location>
        <begin position="319"/>
        <end position="337"/>
    </location>
</feature>
<dbReference type="InterPro" id="IPR029063">
    <property type="entry name" value="SAM-dependent_MTases_sf"/>
</dbReference>
<dbReference type="AlphaFoldDB" id="A0A7S4ECY6"/>
<protein>
    <recommendedName>
        <fullName evidence="6">Methyltransferase FkbM domain-containing protein</fullName>
    </recommendedName>
</protein>
<keyword evidence="2" id="KW-1133">Transmembrane helix</keyword>
<evidence type="ECO:0000256" key="2">
    <source>
        <dbReference type="SAM" id="Phobius"/>
    </source>
</evidence>
<keyword evidence="2" id="KW-0472">Membrane</keyword>